<organism evidence="6 7">
    <name type="scientific">Naematelia encephala</name>
    <dbReference type="NCBI Taxonomy" id="71784"/>
    <lineage>
        <taxon>Eukaryota</taxon>
        <taxon>Fungi</taxon>
        <taxon>Dikarya</taxon>
        <taxon>Basidiomycota</taxon>
        <taxon>Agaricomycotina</taxon>
        <taxon>Tremellomycetes</taxon>
        <taxon>Tremellales</taxon>
        <taxon>Naemateliaceae</taxon>
        <taxon>Naematelia</taxon>
    </lineage>
</organism>
<comment type="caution">
    <text evidence="6">The sequence shown here is derived from an EMBL/GenBank/DDBJ whole genome shotgun (WGS) entry which is preliminary data.</text>
</comment>
<dbReference type="GO" id="GO:0005737">
    <property type="term" value="C:cytoplasm"/>
    <property type="evidence" value="ECO:0007669"/>
    <property type="project" value="TreeGrafter"/>
</dbReference>
<evidence type="ECO:0000256" key="4">
    <source>
        <dbReference type="SAM" id="MobiDB-lite"/>
    </source>
</evidence>
<dbReference type="InterPro" id="IPR036034">
    <property type="entry name" value="PDZ_sf"/>
</dbReference>
<evidence type="ECO:0000313" key="7">
    <source>
        <dbReference type="Proteomes" id="UP000193986"/>
    </source>
</evidence>
<reference evidence="6 7" key="1">
    <citation type="submission" date="2016-07" db="EMBL/GenBank/DDBJ databases">
        <title>Pervasive Adenine N6-methylation of Active Genes in Fungi.</title>
        <authorList>
            <consortium name="DOE Joint Genome Institute"/>
            <person name="Mondo S.J."/>
            <person name="Dannebaum R.O."/>
            <person name="Kuo R.C."/>
            <person name="Labutti K."/>
            <person name="Haridas S."/>
            <person name="Kuo A."/>
            <person name="Salamov A."/>
            <person name="Ahrendt S.R."/>
            <person name="Lipzen A."/>
            <person name="Sullivan W."/>
            <person name="Andreopoulos W.B."/>
            <person name="Clum A."/>
            <person name="Lindquist E."/>
            <person name="Daum C."/>
            <person name="Ramamoorthy G.K."/>
            <person name="Gryganskyi A."/>
            <person name="Culley D."/>
            <person name="Magnuson J.K."/>
            <person name="James T.Y."/>
            <person name="O'Malley M.A."/>
            <person name="Stajich J.E."/>
            <person name="Spatafora J.W."/>
            <person name="Visel A."/>
            <person name="Grigoriev I.V."/>
        </authorList>
    </citation>
    <scope>NUCLEOTIDE SEQUENCE [LARGE SCALE GENOMIC DNA]</scope>
    <source>
        <strain evidence="6 7">68-887.2</strain>
    </source>
</reference>
<dbReference type="InterPro" id="IPR035269">
    <property type="entry name" value="PSMD9"/>
</dbReference>
<dbReference type="SUPFAM" id="SSF50156">
    <property type="entry name" value="PDZ domain-like"/>
    <property type="match status" value="1"/>
</dbReference>
<dbReference type="OrthoDB" id="72325at2759"/>
<dbReference type="GO" id="GO:0005634">
    <property type="term" value="C:nucleus"/>
    <property type="evidence" value="ECO:0007669"/>
    <property type="project" value="TreeGrafter"/>
</dbReference>
<evidence type="ECO:0000259" key="5">
    <source>
        <dbReference type="SMART" id="SM00228"/>
    </source>
</evidence>
<dbReference type="PANTHER" id="PTHR12651">
    <property type="entry name" value="26S PROTEASOME NON-ATPASE REGULATORY SUBUNIT 9"/>
    <property type="match status" value="1"/>
</dbReference>
<sequence length="239" mass="25489">MALPTPAQPPSTDLPLPDPQAYLEEPREYARALMQRKDEIEKEMGALNDVLDSHGTTPSTSLLDPEGYPRADIDIYAIRHARAQLARLTTDHRTVSSLLVPALEAAFSPSFSSAGPSSSSNGAVGNRHKESNGHDPSVGRIADMPDEWPEHGVARVNSVAAASPAAEAGLQPGDVIHSFGSVISSTPTSFPAIAALVQRSNNVAITLLVQRGNERKRLRITPRTDWGGRGSLGCHILPI</sequence>
<proteinExistence type="inferred from homology"/>
<dbReference type="Pfam" id="PF17820">
    <property type="entry name" value="PDZ_6"/>
    <property type="match status" value="1"/>
</dbReference>
<dbReference type="EMBL" id="MCFC01000008">
    <property type="protein sequence ID" value="ORY32829.1"/>
    <property type="molecule type" value="Genomic_DNA"/>
</dbReference>
<gene>
    <name evidence="6" type="ORF">BCR39DRAFT_557392</name>
</gene>
<keyword evidence="2" id="KW-0143">Chaperone</keyword>
<evidence type="ECO:0000313" key="6">
    <source>
        <dbReference type="EMBL" id="ORY32829.1"/>
    </source>
</evidence>
<dbReference type="STRING" id="71784.A0A1Y2BDB4"/>
<dbReference type="AlphaFoldDB" id="A0A1Y2BDB4"/>
<dbReference type="FunFam" id="2.30.42.10:FF:000107">
    <property type="entry name" value="26S proteasome non-ATPase regulatory subunit 9"/>
    <property type="match status" value="1"/>
</dbReference>
<dbReference type="InterPro" id="IPR040815">
    <property type="entry name" value="Nas2_N"/>
</dbReference>
<dbReference type="Proteomes" id="UP000193986">
    <property type="component" value="Unassembled WGS sequence"/>
</dbReference>
<evidence type="ECO:0000256" key="2">
    <source>
        <dbReference type="ARBA" id="ARBA00023186"/>
    </source>
</evidence>
<feature type="compositionally biased region" description="Low complexity" evidence="4">
    <location>
        <begin position="110"/>
        <end position="123"/>
    </location>
</feature>
<accession>A0A1Y2BDB4</accession>
<dbReference type="SMART" id="SM00228">
    <property type="entry name" value="PDZ"/>
    <property type="match status" value="1"/>
</dbReference>
<dbReference type="Gene3D" id="2.30.42.10">
    <property type="match status" value="1"/>
</dbReference>
<name>A0A1Y2BDB4_9TREE</name>
<dbReference type="GO" id="GO:0070682">
    <property type="term" value="P:proteasome regulatory particle assembly"/>
    <property type="evidence" value="ECO:0007669"/>
    <property type="project" value="InterPro"/>
</dbReference>
<feature type="domain" description="PDZ" evidence="5">
    <location>
        <begin position="135"/>
        <end position="213"/>
    </location>
</feature>
<feature type="region of interest" description="Disordered" evidence="4">
    <location>
        <begin position="1"/>
        <end position="20"/>
    </location>
</feature>
<dbReference type="FunCoup" id="A0A1Y2BDB4">
    <property type="interactions" value="639"/>
</dbReference>
<evidence type="ECO:0000256" key="1">
    <source>
        <dbReference type="ARBA" id="ARBA00005256"/>
    </source>
</evidence>
<dbReference type="Pfam" id="PF18265">
    <property type="entry name" value="Nas2_N"/>
    <property type="match status" value="1"/>
</dbReference>
<dbReference type="InParanoid" id="A0A1Y2BDB4"/>
<dbReference type="Gene3D" id="6.10.140.1710">
    <property type="match status" value="1"/>
</dbReference>
<comment type="similarity">
    <text evidence="1">Belongs to the proteasome subunit p27 family.</text>
</comment>
<dbReference type="InterPro" id="IPR001478">
    <property type="entry name" value="PDZ"/>
</dbReference>
<feature type="region of interest" description="Disordered" evidence="4">
    <location>
        <begin position="110"/>
        <end position="144"/>
    </location>
</feature>
<dbReference type="InterPro" id="IPR041489">
    <property type="entry name" value="PDZ_6"/>
</dbReference>
<dbReference type="PANTHER" id="PTHR12651:SF1">
    <property type="entry name" value="26S PROTEASOME NON-ATPASE REGULATORY SUBUNIT 9"/>
    <property type="match status" value="1"/>
</dbReference>
<evidence type="ECO:0000256" key="3">
    <source>
        <dbReference type="ARBA" id="ARBA00068021"/>
    </source>
</evidence>
<protein>
    <recommendedName>
        <fullName evidence="3">Probable 26S proteasome regulatory subunit p27</fullName>
    </recommendedName>
</protein>
<keyword evidence="7" id="KW-1185">Reference proteome</keyword>